<organism evidence="1 2">
    <name type="scientific">Gossypium arboreum</name>
    <name type="common">Tree cotton</name>
    <name type="synonym">Gossypium nanking</name>
    <dbReference type="NCBI Taxonomy" id="29729"/>
    <lineage>
        <taxon>Eukaryota</taxon>
        <taxon>Viridiplantae</taxon>
        <taxon>Streptophyta</taxon>
        <taxon>Embryophyta</taxon>
        <taxon>Tracheophyta</taxon>
        <taxon>Spermatophyta</taxon>
        <taxon>Magnoliopsida</taxon>
        <taxon>eudicotyledons</taxon>
        <taxon>Gunneridae</taxon>
        <taxon>Pentapetalae</taxon>
        <taxon>rosids</taxon>
        <taxon>malvids</taxon>
        <taxon>Malvales</taxon>
        <taxon>Malvaceae</taxon>
        <taxon>Malvoideae</taxon>
        <taxon>Gossypium</taxon>
    </lineage>
</organism>
<accession>A0ABR0NN84</accession>
<proteinExistence type="predicted"/>
<sequence length="142" mass="16134">MIDSKSGAQPTALGFHLSLNDCPKTVKERDYMSKVPYASAIGSLMYAMLCTRPNIHFAVEMFSKTGIRAFRVAYLNHGNGDTEMDFEDALLGIDKISSKLKEEEKKRKDQKALMQLHLHFLNEILENVMKEKIVVALWAKLQ</sequence>
<comment type="caution">
    <text evidence="1">The sequence shown here is derived from an EMBL/GenBank/DDBJ whole genome shotgun (WGS) entry which is preliminary data.</text>
</comment>
<name>A0ABR0NN84_GOSAR</name>
<keyword evidence="2" id="KW-1185">Reference proteome</keyword>
<gene>
    <name evidence="1" type="ORF">PVK06_030418</name>
</gene>
<reference evidence="1 2" key="1">
    <citation type="submission" date="2023-03" db="EMBL/GenBank/DDBJ databases">
        <title>WGS of Gossypium arboreum.</title>
        <authorList>
            <person name="Yu D."/>
        </authorList>
    </citation>
    <scope>NUCLEOTIDE SEQUENCE [LARGE SCALE GENOMIC DNA]</scope>
    <source>
        <tissue evidence="1">Leaf</tissue>
    </source>
</reference>
<dbReference type="Proteomes" id="UP001358586">
    <property type="component" value="Chromosome 9"/>
</dbReference>
<protein>
    <submittedName>
        <fullName evidence="1">Uncharacterized protein</fullName>
    </submittedName>
</protein>
<evidence type="ECO:0000313" key="2">
    <source>
        <dbReference type="Proteomes" id="UP001358586"/>
    </source>
</evidence>
<evidence type="ECO:0000313" key="1">
    <source>
        <dbReference type="EMBL" id="KAK5802795.1"/>
    </source>
</evidence>
<dbReference type="EMBL" id="JARKNE010000009">
    <property type="protein sequence ID" value="KAK5802795.1"/>
    <property type="molecule type" value="Genomic_DNA"/>
</dbReference>